<dbReference type="AlphaFoldDB" id="A0A7J7GXI2"/>
<dbReference type="Proteomes" id="UP000593564">
    <property type="component" value="Unassembled WGS sequence"/>
</dbReference>
<accession>A0A7J7GXI2</accession>
<name>A0A7J7GXI2_CAMSI</name>
<proteinExistence type="predicted"/>
<protein>
    <submittedName>
        <fullName evidence="1">Uncharacterized protein</fullName>
    </submittedName>
</protein>
<evidence type="ECO:0000313" key="1">
    <source>
        <dbReference type="EMBL" id="KAF5945147.1"/>
    </source>
</evidence>
<evidence type="ECO:0000313" key="2">
    <source>
        <dbReference type="Proteomes" id="UP000593564"/>
    </source>
</evidence>
<dbReference type="EMBL" id="JACBKZ010000007">
    <property type="protein sequence ID" value="KAF5945147.1"/>
    <property type="molecule type" value="Genomic_DNA"/>
</dbReference>
<organism evidence="1 2">
    <name type="scientific">Camellia sinensis</name>
    <name type="common">Tea plant</name>
    <name type="synonym">Thea sinensis</name>
    <dbReference type="NCBI Taxonomy" id="4442"/>
    <lineage>
        <taxon>Eukaryota</taxon>
        <taxon>Viridiplantae</taxon>
        <taxon>Streptophyta</taxon>
        <taxon>Embryophyta</taxon>
        <taxon>Tracheophyta</taxon>
        <taxon>Spermatophyta</taxon>
        <taxon>Magnoliopsida</taxon>
        <taxon>eudicotyledons</taxon>
        <taxon>Gunneridae</taxon>
        <taxon>Pentapetalae</taxon>
        <taxon>asterids</taxon>
        <taxon>Ericales</taxon>
        <taxon>Theaceae</taxon>
        <taxon>Camellia</taxon>
    </lineage>
</organism>
<reference evidence="2" key="1">
    <citation type="journal article" date="2020" name="Nat. Commun.">
        <title>Genome assembly of wild tea tree DASZ reveals pedigree and selection history of tea varieties.</title>
        <authorList>
            <person name="Zhang W."/>
            <person name="Zhang Y."/>
            <person name="Qiu H."/>
            <person name="Guo Y."/>
            <person name="Wan H."/>
            <person name="Zhang X."/>
            <person name="Scossa F."/>
            <person name="Alseekh S."/>
            <person name="Zhang Q."/>
            <person name="Wang P."/>
            <person name="Xu L."/>
            <person name="Schmidt M.H."/>
            <person name="Jia X."/>
            <person name="Li D."/>
            <person name="Zhu A."/>
            <person name="Guo F."/>
            <person name="Chen W."/>
            <person name="Ni D."/>
            <person name="Usadel B."/>
            <person name="Fernie A.R."/>
            <person name="Wen W."/>
        </authorList>
    </citation>
    <scope>NUCLEOTIDE SEQUENCE [LARGE SCALE GENOMIC DNA]</scope>
    <source>
        <strain evidence="2">cv. G240</strain>
    </source>
</reference>
<keyword evidence="2" id="KW-1185">Reference proteome</keyword>
<sequence length="70" mass="7693">MKNGKTLKEGVLHECPVEEEKGFEKKLFLRKFSFKATLAKDVGTDAIKRVESGGSSFISNRGREGIGTTC</sequence>
<comment type="caution">
    <text evidence="1">The sequence shown here is derived from an EMBL/GenBank/DDBJ whole genome shotgun (WGS) entry which is preliminary data.</text>
</comment>
<gene>
    <name evidence="1" type="ORF">HYC85_015375</name>
</gene>
<reference evidence="1 2" key="2">
    <citation type="submission" date="2020-07" db="EMBL/GenBank/DDBJ databases">
        <title>Genome assembly of wild tea tree DASZ reveals pedigree and selection history of tea varieties.</title>
        <authorList>
            <person name="Zhang W."/>
        </authorList>
    </citation>
    <scope>NUCLEOTIDE SEQUENCE [LARGE SCALE GENOMIC DNA]</scope>
    <source>
        <strain evidence="2">cv. G240</strain>
        <tissue evidence="1">Leaf</tissue>
    </source>
</reference>